<dbReference type="EMBL" id="OZ075146">
    <property type="protein sequence ID" value="CAL5052759.1"/>
    <property type="molecule type" value="Genomic_DNA"/>
</dbReference>
<evidence type="ECO:0000256" key="1">
    <source>
        <dbReference type="SAM" id="Phobius"/>
    </source>
</evidence>
<keyword evidence="1" id="KW-0472">Membrane</keyword>
<reference evidence="2" key="1">
    <citation type="submission" date="2024-10" db="EMBL/GenBank/DDBJ databases">
        <authorList>
            <person name="Ryan C."/>
        </authorList>
    </citation>
    <scope>NUCLEOTIDE SEQUENCE [LARGE SCALE GENOMIC DNA]</scope>
</reference>
<name>A0ABC9E860_9POAL</name>
<evidence type="ECO:0000313" key="3">
    <source>
        <dbReference type="Proteomes" id="UP001497457"/>
    </source>
</evidence>
<keyword evidence="3" id="KW-1185">Reference proteome</keyword>
<keyword evidence="1" id="KW-0812">Transmembrane</keyword>
<protein>
    <submittedName>
        <fullName evidence="2">Uncharacterized protein</fullName>
    </submittedName>
</protein>
<dbReference type="Proteomes" id="UP001497457">
    <property type="component" value="Chromosome 36b"/>
</dbReference>
<feature type="transmembrane region" description="Helical" evidence="1">
    <location>
        <begin position="47"/>
        <end position="65"/>
    </location>
</feature>
<gene>
    <name evidence="2" type="ORF">URODEC1_LOCUS92902</name>
</gene>
<proteinExistence type="predicted"/>
<dbReference type="AlphaFoldDB" id="A0ABC9E860"/>
<feature type="transmembrane region" description="Helical" evidence="1">
    <location>
        <begin position="18"/>
        <end position="35"/>
    </location>
</feature>
<sequence>MGILSCGAAATLYYTNRIASLGWLGLVLGVLSSYCRRESTDFEEFSWTLFLTSMGLTVAGFLWLYHPNLCVARQYKITSYLLSGARAIQVLKWLSPKIRVGMRRMEGREEAKAEQSRLVLLRHPRRRMRTPIISLIRFGWNTRR</sequence>
<evidence type="ECO:0000313" key="2">
    <source>
        <dbReference type="EMBL" id="CAL5052759.1"/>
    </source>
</evidence>
<organism evidence="2 3">
    <name type="scientific">Urochloa decumbens</name>
    <dbReference type="NCBI Taxonomy" id="240449"/>
    <lineage>
        <taxon>Eukaryota</taxon>
        <taxon>Viridiplantae</taxon>
        <taxon>Streptophyta</taxon>
        <taxon>Embryophyta</taxon>
        <taxon>Tracheophyta</taxon>
        <taxon>Spermatophyta</taxon>
        <taxon>Magnoliopsida</taxon>
        <taxon>Liliopsida</taxon>
        <taxon>Poales</taxon>
        <taxon>Poaceae</taxon>
        <taxon>PACMAD clade</taxon>
        <taxon>Panicoideae</taxon>
        <taxon>Panicodae</taxon>
        <taxon>Paniceae</taxon>
        <taxon>Melinidinae</taxon>
        <taxon>Urochloa</taxon>
    </lineage>
</organism>
<keyword evidence="1" id="KW-1133">Transmembrane helix</keyword>
<accession>A0ABC9E860</accession>